<dbReference type="EMBL" id="JBEYRS010000003">
    <property type="protein sequence ID" value="MEW2362095.1"/>
    <property type="molecule type" value="Genomic_DNA"/>
</dbReference>
<evidence type="ECO:0000313" key="3">
    <source>
        <dbReference type="Proteomes" id="UP001553843"/>
    </source>
</evidence>
<evidence type="ECO:0000256" key="1">
    <source>
        <dbReference type="SAM" id="MobiDB-lite"/>
    </source>
</evidence>
<dbReference type="Proteomes" id="UP001553843">
    <property type="component" value="Unassembled WGS sequence"/>
</dbReference>
<protein>
    <submittedName>
        <fullName evidence="2">Uncharacterized protein</fullName>
    </submittedName>
</protein>
<proteinExistence type="predicted"/>
<sequence>MTGDDAVRLTYARPPDLTVGKSGRLTVSAQNLTGKDISLQRLTVVLPRGTAADDVLDGDKDSVTLGAGPDWTKVRTDVTEPRAGVKVGIKNDDGVTVAHNGIVAFTVDLTANAQQGKATATVQERSDDTNRSGSLDIHKTPRGFSLTNLHPVPYAVEAGHRVEVKWNTDEGGSTVAYTLHYNQDGEQKTKPVNGVTSFDLWPYQFTLVDLVATINHPPPVVQAVRSCSITVCDPRLTATNLTVGERTAFLAARTGAGPVPSFTPNDEERDRPIVNLPFTADTDGFLLATAWAVSTGTAVEVTLTLETDPYTYMKIETGSRRKSVLLPVPCGARVRLNTATAPGGKSYVLVLDWRPLGTGHFATR</sequence>
<gene>
    <name evidence="2" type="ORF">AB0887_09060</name>
</gene>
<name>A0ABV3LRW1_9ACTN</name>
<accession>A0ABV3LRW1</accession>
<keyword evidence="3" id="KW-1185">Reference proteome</keyword>
<organism evidence="2 3">
    <name type="scientific">Streptomyces huasconensis</name>
    <dbReference type="NCBI Taxonomy" id="1854574"/>
    <lineage>
        <taxon>Bacteria</taxon>
        <taxon>Bacillati</taxon>
        <taxon>Actinomycetota</taxon>
        <taxon>Actinomycetes</taxon>
        <taxon>Kitasatosporales</taxon>
        <taxon>Streptomycetaceae</taxon>
        <taxon>Streptomyces</taxon>
    </lineage>
</organism>
<comment type="caution">
    <text evidence="2">The sequence shown here is derived from an EMBL/GenBank/DDBJ whole genome shotgun (WGS) entry which is preliminary data.</text>
</comment>
<evidence type="ECO:0000313" key="2">
    <source>
        <dbReference type="EMBL" id="MEW2362095.1"/>
    </source>
</evidence>
<dbReference type="RefSeq" id="WP_359771429.1">
    <property type="nucleotide sequence ID" value="NZ_JBEYRR010000001.1"/>
</dbReference>
<feature type="region of interest" description="Disordered" evidence="1">
    <location>
        <begin position="118"/>
        <end position="142"/>
    </location>
</feature>
<reference evidence="2 3" key="1">
    <citation type="submission" date="2024-06" db="EMBL/GenBank/DDBJ databases">
        <title>The Natural Products Discovery Center: Release of the First 8490 Sequenced Strains for Exploring Actinobacteria Biosynthetic Diversity.</title>
        <authorList>
            <person name="Kalkreuter E."/>
            <person name="Kautsar S.A."/>
            <person name="Yang D."/>
            <person name="Bader C.D."/>
            <person name="Teijaro C.N."/>
            <person name="Fluegel L."/>
            <person name="Davis C.M."/>
            <person name="Simpson J.R."/>
            <person name="Lauterbach L."/>
            <person name="Steele A.D."/>
            <person name="Gui C."/>
            <person name="Meng S."/>
            <person name="Li G."/>
            <person name="Viehrig K."/>
            <person name="Ye F."/>
            <person name="Su P."/>
            <person name="Kiefer A.F."/>
            <person name="Nichols A."/>
            <person name="Cepeda A.J."/>
            <person name="Yan W."/>
            <person name="Fan B."/>
            <person name="Jiang Y."/>
            <person name="Adhikari A."/>
            <person name="Zheng C.-J."/>
            <person name="Schuster L."/>
            <person name="Cowan T.M."/>
            <person name="Smanski M.J."/>
            <person name="Chevrette M.G."/>
            <person name="De Carvalho L.P.S."/>
            <person name="Shen B."/>
        </authorList>
    </citation>
    <scope>NUCLEOTIDE SEQUENCE [LARGE SCALE GENOMIC DNA]</scope>
    <source>
        <strain evidence="2 3">NPDC047833</strain>
    </source>
</reference>